<evidence type="ECO:0000313" key="10">
    <source>
        <dbReference type="Proteomes" id="UP000323876"/>
    </source>
</evidence>
<dbReference type="PROSITE" id="PS50850">
    <property type="entry name" value="MFS"/>
    <property type="match status" value="1"/>
</dbReference>
<dbReference type="Proteomes" id="UP000323876">
    <property type="component" value="Unassembled WGS sequence"/>
</dbReference>
<feature type="region of interest" description="Disordered" evidence="6">
    <location>
        <begin position="385"/>
        <end position="410"/>
    </location>
</feature>
<dbReference type="NCBIfam" id="NF033135">
    <property type="entry name" value="cmx_cmrA"/>
    <property type="match status" value="1"/>
</dbReference>
<name>A0A5N0E6W5_9NOCA</name>
<dbReference type="InterPro" id="IPR036259">
    <property type="entry name" value="MFS_trans_sf"/>
</dbReference>
<keyword evidence="3 7" id="KW-0812">Transmembrane</keyword>
<organism evidence="9 10">
    <name type="scientific">Nocardia colli</name>
    <dbReference type="NCBI Taxonomy" id="2545717"/>
    <lineage>
        <taxon>Bacteria</taxon>
        <taxon>Bacillati</taxon>
        <taxon>Actinomycetota</taxon>
        <taxon>Actinomycetes</taxon>
        <taxon>Mycobacteriales</taxon>
        <taxon>Nocardiaceae</taxon>
        <taxon>Nocardia</taxon>
    </lineage>
</organism>
<evidence type="ECO:0000313" key="9">
    <source>
        <dbReference type="EMBL" id="KAA8885177.1"/>
    </source>
</evidence>
<comment type="caution">
    <text evidence="9">The sequence shown here is derived from an EMBL/GenBank/DDBJ whole genome shotgun (WGS) entry which is preliminary data.</text>
</comment>
<feature type="transmembrane region" description="Helical" evidence="7">
    <location>
        <begin position="329"/>
        <end position="353"/>
    </location>
</feature>
<evidence type="ECO:0000256" key="4">
    <source>
        <dbReference type="ARBA" id="ARBA00022989"/>
    </source>
</evidence>
<feature type="transmembrane region" description="Helical" evidence="7">
    <location>
        <begin position="71"/>
        <end position="93"/>
    </location>
</feature>
<dbReference type="InterPro" id="IPR050189">
    <property type="entry name" value="MFS_Efflux_Transporters"/>
</dbReference>
<dbReference type="PANTHER" id="PTHR43124:SF3">
    <property type="entry name" value="CHLORAMPHENICOL EFFLUX PUMP RV0191"/>
    <property type="match status" value="1"/>
</dbReference>
<protein>
    <submittedName>
        <fullName evidence="9">MFS transporter</fullName>
    </submittedName>
</protein>
<dbReference type="CDD" id="cd17324">
    <property type="entry name" value="MFS_NepI_like"/>
    <property type="match status" value="1"/>
</dbReference>
<keyword evidence="2" id="KW-1003">Cell membrane</keyword>
<feature type="transmembrane region" description="Helical" evidence="7">
    <location>
        <begin position="359"/>
        <end position="377"/>
    </location>
</feature>
<feature type="transmembrane region" description="Helical" evidence="7">
    <location>
        <begin position="239"/>
        <end position="259"/>
    </location>
</feature>
<feature type="transmembrane region" description="Helical" evidence="7">
    <location>
        <begin position="99"/>
        <end position="119"/>
    </location>
</feature>
<gene>
    <name evidence="9" type="ORF">F3087_30565</name>
</gene>
<dbReference type="InterPro" id="IPR011701">
    <property type="entry name" value="MFS"/>
</dbReference>
<keyword evidence="4 7" id="KW-1133">Transmembrane helix</keyword>
<dbReference type="Gene3D" id="1.20.1250.20">
    <property type="entry name" value="MFS general substrate transporter like domains"/>
    <property type="match status" value="1"/>
</dbReference>
<keyword evidence="5 7" id="KW-0472">Membrane</keyword>
<feature type="transmembrane region" description="Helical" evidence="7">
    <location>
        <begin position="131"/>
        <end position="152"/>
    </location>
</feature>
<comment type="subcellular location">
    <subcellularLocation>
        <location evidence="1">Cell membrane</location>
        <topology evidence="1">Multi-pass membrane protein</topology>
    </subcellularLocation>
</comment>
<accession>A0A5N0E6W5</accession>
<dbReference type="OrthoDB" id="9814237at2"/>
<dbReference type="Pfam" id="PF07690">
    <property type="entry name" value="MFS_1"/>
    <property type="match status" value="1"/>
</dbReference>
<dbReference type="GO" id="GO:0005886">
    <property type="term" value="C:plasma membrane"/>
    <property type="evidence" value="ECO:0007669"/>
    <property type="project" value="UniProtKB-SubCell"/>
</dbReference>
<dbReference type="SUPFAM" id="SSF103473">
    <property type="entry name" value="MFS general substrate transporter"/>
    <property type="match status" value="1"/>
</dbReference>
<evidence type="ECO:0000256" key="1">
    <source>
        <dbReference type="ARBA" id="ARBA00004651"/>
    </source>
</evidence>
<feature type="transmembrane region" description="Helical" evidence="7">
    <location>
        <begin position="41"/>
        <end position="59"/>
    </location>
</feature>
<dbReference type="EMBL" id="VXLC01000016">
    <property type="protein sequence ID" value="KAA8885177.1"/>
    <property type="molecule type" value="Genomic_DNA"/>
</dbReference>
<evidence type="ECO:0000256" key="2">
    <source>
        <dbReference type="ARBA" id="ARBA00022475"/>
    </source>
</evidence>
<reference evidence="9 10" key="1">
    <citation type="submission" date="2019-09" db="EMBL/GenBank/DDBJ databases">
        <authorList>
            <person name="Wang X."/>
        </authorList>
    </citation>
    <scope>NUCLEOTIDE SEQUENCE [LARGE SCALE GENOMIC DNA]</scope>
    <source>
        <strain evidence="9 10">CICC 11023</strain>
    </source>
</reference>
<dbReference type="AlphaFoldDB" id="A0A5N0E6W5"/>
<dbReference type="PANTHER" id="PTHR43124">
    <property type="entry name" value="PURINE EFFLUX PUMP PBUE"/>
    <property type="match status" value="1"/>
</dbReference>
<proteinExistence type="predicted"/>
<evidence type="ECO:0000259" key="8">
    <source>
        <dbReference type="PROSITE" id="PS50850"/>
    </source>
</evidence>
<evidence type="ECO:0000256" key="6">
    <source>
        <dbReference type="SAM" id="MobiDB-lite"/>
    </source>
</evidence>
<evidence type="ECO:0000256" key="5">
    <source>
        <dbReference type="ARBA" id="ARBA00023136"/>
    </source>
</evidence>
<keyword evidence="10" id="KW-1185">Reference proteome</keyword>
<dbReference type="InterPro" id="IPR020846">
    <property type="entry name" value="MFS_dom"/>
</dbReference>
<feature type="transmembrane region" description="Helical" evidence="7">
    <location>
        <begin position="266"/>
        <end position="288"/>
    </location>
</feature>
<evidence type="ECO:0000256" key="7">
    <source>
        <dbReference type="SAM" id="Phobius"/>
    </source>
</evidence>
<feature type="transmembrane region" description="Helical" evidence="7">
    <location>
        <begin position="294"/>
        <end position="317"/>
    </location>
</feature>
<dbReference type="GO" id="GO:0022857">
    <property type="term" value="F:transmembrane transporter activity"/>
    <property type="evidence" value="ECO:0007669"/>
    <property type="project" value="InterPro"/>
</dbReference>
<sequence>MPVVIFVLGLAVFAQGTSEFMLSGLIEPIAADIGVSLGSAGLLTSLFAVGMIIGAPLMAMTAGRWPARHALTGCLSLFIAAHVVGALTTTFAVLLATRVVAAVANAGFLAVALAALPTLAGPHRVGRATSIILSGVTLACIAGVPAGAFLGQTLGWRSAFWAVVVVSVPALVGTWLLVRPMPRTQRSAGGSLWAEWRALGLPRVRVALILGGFVNAATFATFTYLAVITTDIGGAAPAWTPIVLALFGIGSFLGVTLGGRYTDRHAHIIVTAGSIALPLIWTITALIAHSLPGILIMTTIAGATAFAVGSTWISLIVTAATPTAPHLSGAFATTALNIGAATGPALAALAITTTETPTSAPWTSTALAATALTIATLTRHHWTPATRNPIPIPTRSPTAGEMRGTRGDVR</sequence>
<feature type="domain" description="Major facilitator superfamily (MFS) profile" evidence="8">
    <location>
        <begin position="4"/>
        <end position="387"/>
    </location>
</feature>
<feature type="transmembrane region" description="Helical" evidence="7">
    <location>
        <begin position="158"/>
        <end position="178"/>
    </location>
</feature>
<evidence type="ECO:0000256" key="3">
    <source>
        <dbReference type="ARBA" id="ARBA00022692"/>
    </source>
</evidence>
<dbReference type="RefSeq" id="WP_150405541.1">
    <property type="nucleotide sequence ID" value="NZ_VXLC01000016.1"/>
</dbReference>
<feature type="transmembrane region" description="Helical" evidence="7">
    <location>
        <begin position="206"/>
        <end position="227"/>
    </location>
</feature>